<proteinExistence type="predicted"/>
<feature type="transmembrane region" description="Helical" evidence="2">
    <location>
        <begin position="278"/>
        <end position="298"/>
    </location>
</feature>
<feature type="signal peptide" evidence="3">
    <location>
        <begin position="1"/>
        <end position="36"/>
    </location>
</feature>
<dbReference type="RefSeq" id="XP_009542318.1">
    <property type="nucleotide sequence ID" value="XM_009544023.1"/>
</dbReference>
<feature type="region of interest" description="Disordered" evidence="1">
    <location>
        <begin position="435"/>
        <end position="456"/>
    </location>
</feature>
<evidence type="ECO:0000256" key="1">
    <source>
        <dbReference type="SAM" id="MobiDB-lite"/>
    </source>
</evidence>
<feature type="chain" id="PRO_5004844260" evidence="3">
    <location>
        <begin position="37"/>
        <end position="456"/>
    </location>
</feature>
<keyword evidence="2" id="KW-0472">Membrane</keyword>
<evidence type="ECO:0000256" key="2">
    <source>
        <dbReference type="SAM" id="Phobius"/>
    </source>
</evidence>
<accession>W4KHY7</accession>
<evidence type="ECO:0000256" key="3">
    <source>
        <dbReference type="SAM" id="SignalP"/>
    </source>
</evidence>
<dbReference type="InParanoid" id="W4KHY7"/>
<protein>
    <submittedName>
        <fullName evidence="4">Uncharacterized protein</fullName>
    </submittedName>
</protein>
<keyword evidence="2" id="KW-1133">Transmembrane helix</keyword>
<dbReference type="Proteomes" id="UP000030671">
    <property type="component" value="Unassembled WGS sequence"/>
</dbReference>
<evidence type="ECO:0000313" key="4">
    <source>
        <dbReference type="EMBL" id="ETW85457.1"/>
    </source>
</evidence>
<feature type="region of interest" description="Disordered" evidence="1">
    <location>
        <begin position="102"/>
        <end position="135"/>
    </location>
</feature>
<evidence type="ECO:0000313" key="5">
    <source>
        <dbReference type="Proteomes" id="UP000030671"/>
    </source>
</evidence>
<name>W4KHY7_HETIT</name>
<dbReference type="GeneID" id="20675873"/>
<dbReference type="EMBL" id="KI925455">
    <property type="protein sequence ID" value="ETW85457.1"/>
    <property type="molecule type" value="Genomic_DNA"/>
</dbReference>
<organism evidence="4 5">
    <name type="scientific">Heterobasidion irregulare (strain TC 32-1)</name>
    <dbReference type="NCBI Taxonomy" id="747525"/>
    <lineage>
        <taxon>Eukaryota</taxon>
        <taxon>Fungi</taxon>
        <taxon>Dikarya</taxon>
        <taxon>Basidiomycota</taxon>
        <taxon>Agaricomycotina</taxon>
        <taxon>Agaricomycetes</taxon>
        <taxon>Russulales</taxon>
        <taxon>Bondarzewiaceae</taxon>
        <taxon>Heterobasidion</taxon>
        <taxon>Heterobasidion annosum species complex</taxon>
    </lineage>
</organism>
<keyword evidence="5" id="KW-1185">Reference proteome</keyword>
<reference evidence="4 5" key="1">
    <citation type="journal article" date="2012" name="New Phytol.">
        <title>Insight into trade-off between wood decay and parasitism from the genome of a fungal forest pathogen.</title>
        <authorList>
            <person name="Olson A."/>
            <person name="Aerts A."/>
            <person name="Asiegbu F."/>
            <person name="Belbahri L."/>
            <person name="Bouzid O."/>
            <person name="Broberg A."/>
            <person name="Canback B."/>
            <person name="Coutinho P.M."/>
            <person name="Cullen D."/>
            <person name="Dalman K."/>
            <person name="Deflorio G."/>
            <person name="van Diepen L.T."/>
            <person name="Dunand C."/>
            <person name="Duplessis S."/>
            <person name="Durling M."/>
            <person name="Gonthier P."/>
            <person name="Grimwood J."/>
            <person name="Fossdal C.G."/>
            <person name="Hansson D."/>
            <person name="Henrissat B."/>
            <person name="Hietala A."/>
            <person name="Himmelstrand K."/>
            <person name="Hoffmeister D."/>
            <person name="Hogberg N."/>
            <person name="James T.Y."/>
            <person name="Karlsson M."/>
            <person name="Kohler A."/>
            <person name="Kues U."/>
            <person name="Lee Y.H."/>
            <person name="Lin Y.C."/>
            <person name="Lind M."/>
            <person name="Lindquist E."/>
            <person name="Lombard V."/>
            <person name="Lucas S."/>
            <person name="Lunden K."/>
            <person name="Morin E."/>
            <person name="Murat C."/>
            <person name="Park J."/>
            <person name="Raffaello T."/>
            <person name="Rouze P."/>
            <person name="Salamov A."/>
            <person name="Schmutz J."/>
            <person name="Solheim H."/>
            <person name="Stahlberg J."/>
            <person name="Velez H."/>
            <person name="de Vries R.P."/>
            <person name="Wiebenga A."/>
            <person name="Woodward S."/>
            <person name="Yakovlev I."/>
            <person name="Garbelotto M."/>
            <person name="Martin F."/>
            <person name="Grigoriev I.V."/>
            <person name="Stenlid J."/>
        </authorList>
    </citation>
    <scope>NUCLEOTIDE SEQUENCE [LARGE SCALE GENOMIC DNA]</scope>
    <source>
        <strain evidence="4 5">TC 32-1</strain>
    </source>
</reference>
<sequence>MRAHHHVAPVGMHCTSSLPAISTSIFILFLLPGRQCNTTSCESGSFVETATLRSVCGLQDEHRALLDLDSGGALVGACPNLYLVQLSSYTAVFWASRGDAPSLSRRVTNPPASSGGGHPGGMDLRPTSQTARSPALARGTGIYALRTTATRPRTFRRDRGLHTRGSLRFCACITYIRFVLRRRAMFAPLLRPLHVLSPSTLCRAALSYPRWCFSASSLPTCLPTPPPTPPLHEPAIPKSAPSQWAVSIPLRLLHHIVRLPRTLHRLYAALPSPRPSPLYLVALALTLLALLALLTLLLLLLALLLALTLAILALLALLLPPATLRALAARLWTLAPSPSSLSLSPSLRTGLGLGLKFGIRPALDAGLALGKTAALHALPGVFARAARTPAAHVLVHAPPTPPPTRVLVHVHAPAPASAQAAGTGTGTGAELTQALLGVGPPPPRARELRRSRSWFK</sequence>
<keyword evidence="3" id="KW-0732">Signal</keyword>
<feature type="transmembrane region" description="Helical" evidence="2">
    <location>
        <begin position="304"/>
        <end position="324"/>
    </location>
</feature>
<dbReference type="AlphaFoldDB" id="W4KHY7"/>
<keyword evidence="2" id="KW-0812">Transmembrane</keyword>
<dbReference type="KEGG" id="hir:HETIRDRAFT_448552"/>
<gene>
    <name evidence="4" type="ORF">HETIRDRAFT_448552</name>
</gene>
<dbReference type="HOGENOM" id="CLU_600008_0_0_1"/>